<organism evidence="2 3">
    <name type="scientific">Rufibacter quisquiliarum</name>
    <dbReference type="NCBI Taxonomy" id="1549639"/>
    <lineage>
        <taxon>Bacteria</taxon>
        <taxon>Pseudomonadati</taxon>
        <taxon>Bacteroidota</taxon>
        <taxon>Cytophagia</taxon>
        <taxon>Cytophagales</taxon>
        <taxon>Hymenobacteraceae</taxon>
        <taxon>Rufibacter</taxon>
    </lineage>
</organism>
<protein>
    <recommendedName>
        <fullName evidence="4">Lipoprotein</fullName>
    </recommendedName>
</protein>
<comment type="caution">
    <text evidence="2">The sequence shown here is derived from an EMBL/GenBank/DDBJ whole genome shotgun (WGS) entry which is preliminary data.</text>
</comment>
<evidence type="ECO:0000313" key="3">
    <source>
        <dbReference type="Proteomes" id="UP000563094"/>
    </source>
</evidence>
<feature type="compositionally biased region" description="Low complexity" evidence="1">
    <location>
        <begin position="65"/>
        <end position="91"/>
    </location>
</feature>
<accession>A0A839GQZ3</accession>
<dbReference type="EMBL" id="JACJIQ010000020">
    <property type="protein sequence ID" value="MBA9079259.1"/>
    <property type="molecule type" value="Genomic_DNA"/>
</dbReference>
<gene>
    <name evidence="2" type="ORF">FHS90_003994</name>
</gene>
<reference evidence="2 3" key="1">
    <citation type="submission" date="2020-08" db="EMBL/GenBank/DDBJ databases">
        <title>Genomic Encyclopedia of Type Strains, Phase IV (KMG-IV): sequencing the most valuable type-strain genomes for metagenomic binning, comparative biology and taxonomic classification.</title>
        <authorList>
            <person name="Goeker M."/>
        </authorList>
    </citation>
    <scope>NUCLEOTIDE SEQUENCE [LARGE SCALE GENOMIC DNA]</scope>
    <source>
        <strain evidence="2 3">DSM 29854</strain>
    </source>
</reference>
<evidence type="ECO:0000256" key="1">
    <source>
        <dbReference type="SAM" id="MobiDB-lite"/>
    </source>
</evidence>
<feature type="compositionally biased region" description="Basic and acidic residues" evidence="1">
    <location>
        <begin position="24"/>
        <end position="49"/>
    </location>
</feature>
<name>A0A839GQZ3_9BACT</name>
<feature type="region of interest" description="Disordered" evidence="1">
    <location>
        <begin position="19"/>
        <end position="91"/>
    </location>
</feature>
<keyword evidence="3" id="KW-1185">Reference proteome</keyword>
<evidence type="ECO:0008006" key="4">
    <source>
        <dbReference type="Google" id="ProtNLM"/>
    </source>
</evidence>
<dbReference type="RefSeq" id="WP_153042530.1">
    <property type="nucleotide sequence ID" value="NZ_JACJIQ010000020.1"/>
</dbReference>
<dbReference type="AlphaFoldDB" id="A0A839GQZ3"/>
<sequence>MPFIVAGALLVGASCNTYTASTDPDDKGTGYALTDDKAATGHTSSHEVAEANNNATLDHPETQSTKDSAAAPAAKDSAAAPATTAPAAGAH</sequence>
<evidence type="ECO:0000313" key="2">
    <source>
        <dbReference type="EMBL" id="MBA9079259.1"/>
    </source>
</evidence>
<dbReference type="Proteomes" id="UP000563094">
    <property type="component" value="Unassembled WGS sequence"/>
</dbReference>
<proteinExistence type="predicted"/>